<dbReference type="Proteomes" id="UP000199435">
    <property type="component" value="Unassembled WGS sequence"/>
</dbReference>
<accession>A0A1C3UHA1</accession>
<feature type="transmembrane region" description="Helical" evidence="5">
    <location>
        <begin position="147"/>
        <end position="172"/>
    </location>
</feature>
<keyword evidence="3 5" id="KW-1133">Transmembrane helix</keyword>
<dbReference type="InterPro" id="IPR006694">
    <property type="entry name" value="Fatty_acid_hydroxylase"/>
</dbReference>
<dbReference type="Pfam" id="PF04116">
    <property type="entry name" value="FA_hydroxylase"/>
    <property type="match status" value="1"/>
</dbReference>
<reference evidence="8" key="1">
    <citation type="submission" date="2016-08" db="EMBL/GenBank/DDBJ databases">
        <authorList>
            <person name="Varghese N."/>
            <person name="Submissions Spin"/>
        </authorList>
    </citation>
    <scope>NUCLEOTIDE SEQUENCE [LARGE SCALE GENOMIC DNA]</scope>
    <source>
        <strain evidence="8">HAMBI 2971</strain>
    </source>
</reference>
<feature type="transmembrane region" description="Helical" evidence="5">
    <location>
        <begin position="7"/>
        <end position="26"/>
    </location>
</feature>
<sequence>MALTEDYAGKILPVAMILLAAEFIFPKSKYTYMSHVRGAVFCVANIVITKVSLTLFYRLWEKIGIRPLFHIDLRFLSEFSSFWLPQALGGIVASLIVLQASEFFYYWFHRLQHSNKFFWRFHAEHHSLEEMSAFNSNHHFSEEIFRIPFLIIPVSLLFSFEQGYVPWIWVFLVRWQGYFEHSSTRLHLGWIRYLFPDNRYHRVHHSVERQHFNKNFGSGSAIWDILFGTAYYPKANEWPDVGLPNKREPQNFREFLLRPFQRGKIQLHPVPAGKEANFKPAAE</sequence>
<evidence type="ECO:0000256" key="4">
    <source>
        <dbReference type="ARBA" id="ARBA00023136"/>
    </source>
</evidence>
<dbReference type="STRING" id="411945.GA0061102_1003270"/>
<feature type="transmembrane region" description="Helical" evidence="5">
    <location>
        <begin position="81"/>
        <end position="108"/>
    </location>
</feature>
<keyword evidence="2 5" id="KW-0812">Transmembrane</keyword>
<evidence type="ECO:0000256" key="5">
    <source>
        <dbReference type="SAM" id="Phobius"/>
    </source>
</evidence>
<dbReference type="EMBL" id="FMAH01000003">
    <property type="protein sequence ID" value="SCB14819.1"/>
    <property type="molecule type" value="Genomic_DNA"/>
</dbReference>
<proteinExistence type="predicted"/>
<keyword evidence="8" id="KW-1185">Reference proteome</keyword>
<comment type="subcellular location">
    <subcellularLocation>
        <location evidence="1">Membrane</location>
    </subcellularLocation>
</comment>
<dbReference type="GO" id="GO:0008610">
    <property type="term" value="P:lipid biosynthetic process"/>
    <property type="evidence" value="ECO:0007669"/>
    <property type="project" value="InterPro"/>
</dbReference>
<name>A0A1C3UHA1_9HYPH</name>
<evidence type="ECO:0000313" key="7">
    <source>
        <dbReference type="EMBL" id="SCB14819.1"/>
    </source>
</evidence>
<gene>
    <name evidence="7" type="ORF">GA0061102_1003270</name>
</gene>
<evidence type="ECO:0000256" key="2">
    <source>
        <dbReference type="ARBA" id="ARBA00022692"/>
    </source>
</evidence>
<dbReference type="AlphaFoldDB" id="A0A1C3UHA1"/>
<organism evidence="7 8">
    <name type="scientific">Rhizobium miluonense</name>
    <dbReference type="NCBI Taxonomy" id="411945"/>
    <lineage>
        <taxon>Bacteria</taxon>
        <taxon>Pseudomonadati</taxon>
        <taxon>Pseudomonadota</taxon>
        <taxon>Alphaproteobacteria</taxon>
        <taxon>Hyphomicrobiales</taxon>
        <taxon>Rhizobiaceae</taxon>
        <taxon>Rhizobium/Agrobacterium group</taxon>
        <taxon>Rhizobium</taxon>
    </lineage>
</organism>
<dbReference type="InterPro" id="IPR050307">
    <property type="entry name" value="Sterol_Desaturase_Related"/>
</dbReference>
<dbReference type="GO" id="GO:0005506">
    <property type="term" value="F:iron ion binding"/>
    <property type="evidence" value="ECO:0007669"/>
    <property type="project" value="InterPro"/>
</dbReference>
<keyword evidence="4 5" id="KW-0472">Membrane</keyword>
<evidence type="ECO:0000256" key="3">
    <source>
        <dbReference type="ARBA" id="ARBA00022989"/>
    </source>
</evidence>
<dbReference type="GO" id="GO:0016491">
    <property type="term" value="F:oxidoreductase activity"/>
    <property type="evidence" value="ECO:0007669"/>
    <property type="project" value="InterPro"/>
</dbReference>
<evidence type="ECO:0000313" key="8">
    <source>
        <dbReference type="Proteomes" id="UP000199435"/>
    </source>
</evidence>
<dbReference type="PANTHER" id="PTHR11863">
    <property type="entry name" value="STEROL DESATURASE"/>
    <property type="match status" value="1"/>
</dbReference>
<evidence type="ECO:0000256" key="1">
    <source>
        <dbReference type="ARBA" id="ARBA00004370"/>
    </source>
</evidence>
<feature type="domain" description="Fatty acid hydroxylase" evidence="6">
    <location>
        <begin position="96"/>
        <end position="229"/>
    </location>
</feature>
<feature type="transmembrane region" description="Helical" evidence="5">
    <location>
        <begin position="38"/>
        <end position="60"/>
    </location>
</feature>
<protein>
    <submittedName>
        <fullName evidence="7">Fatty acid hydroxylase superfamily protein</fullName>
    </submittedName>
</protein>
<dbReference type="GO" id="GO:0016020">
    <property type="term" value="C:membrane"/>
    <property type="evidence" value="ECO:0007669"/>
    <property type="project" value="UniProtKB-SubCell"/>
</dbReference>
<evidence type="ECO:0000259" key="6">
    <source>
        <dbReference type="Pfam" id="PF04116"/>
    </source>
</evidence>